<protein>
    <submittedName>
        <fullName evidence="1">Uncharacterized protein</fullName>
    </submittedName>
</protein>
<name>A0A8X6R7R8_TRICX</name>
<sequence>MSSRLVPLKTRRVERYVKSVEAQTASSWWGVEVRRGAVTLPWLKMTMTVANDLRAALEYDVNTSPSVELLKKQA</sequence>
<proteinExistence type="predicted"/>
<reference evidence="1" key="1">
    <citation type="submission" date="2020-08" db="EMBL/GenBank/DDBJ databases">
        <title>Multicomponent nature underlies the extraordinary mechanical properties of spider dragline silk.</title>
        <authorList>
            <person name="Kono N."/>
            <person name="Nakamura H."/>
            <person name="Mori M."/>
            <person name="Yoshida Y."/>
            <person name="Ohtoshi R."/>
            <person name="Malay A.D."/>
            <person name="Moran D.A.P."/>
            <person name="Tomita M."/>
            <person name="Numata K."/>
            <person name="Arakawa K."/>
        </authorList>
    </citation>
    <scope>NUCLEOTIDE SEQUENCE</scope>
</reference>
<evidence type="ECO:0000313" key="1">
    <source>
        <dbReference type="EMBL" id="GFX87679.1"/>
    </source>
</evidence>
<dbReference type="Proteomes" id="UP000887159">
    <property type="component" value="Unassembled WGS sequence"/>
</dbReference>
<dbReference type="EMBL" id="BMAU01021036">
    <property type="protein sequence ID" value="GFX87679.1"/>
    <property type="molecule type" value="Genomic_DNA"/>
</dbReference>
<dbReference type="AlphaFoldDB" id="A0A8X6R7R8"/>
<keyword evidence="2" id="KW-1185">Reference proteome</keyword>
<organism evidence="1 2">
    <name type="scientific">Trichonephila clavipes</name>
    <name type="common">Golden silk orbweaver</name>
    <name type="synonym">Nephila clavipes</name>
    <dbReference type="NCBI Taxonomy" id="2585209"/>
    <lineage>
        <taxon>Eukaryota</taxon>
        <taxon>Metazoa</taxon>
        <taxon>Ecdysozoa</taxon>
        <taxon>Arthropoda</taxon>
        <taxon>Chelicerata</taxon>
        <taxon>Arachnida</taxon>
        <taxon>Araneae</taxon>
        <taxon>Araneomorphae</taxon>
        <taxon>Entelegynae</taxon>
        <taxon>Araneoidea</taxon>
        <taxon>Nephilidae</taxon>
        <taxon>Trichonephila</taxon>
    </lineage>
</organism>
<accession>A0A8X6R7R8</accession>
<comment type="caution">
    <text evidence="1">The sequence shown here is derived from an EMBL/GenBank/DDBJ whole genome shotgun (WGS) entry which is preliminary data.</text>
</comment>
<gene>
    <name evidence="1" type="ORF">TNCV_2465721</name>
</gene>
<evidence type="ECO:0000313" key="2">
    <source>
        <dbReference type="Proteomes" id="UP000887159"/>
    </source>
</evidence>